<comment type="caution">
    <text evidence="1">The sequence shown here is derived from an EMBL/GenBank/DDBJ whole genome shotgun (WGS) entry which is preliminary data.</text>
</comment>
<evidence type="ECO:0000313" key="1">
    <source>
        <dbReference type="EMBL" id="KAG0421731.1"/>
    </source>
</evidence>
<name>A0AC60PLB1_IXOPE</name>
<keyword evidence="2" id="KW-1185">Reference proteome</keyword>
<accession>A0AC60PLB1</accession>
<sequence length="120" mass="13936">MEDTPLPARQRHSMEPHRQNEDEKQRHRNPTHQDASGYLQSSTKLRTTPTESQKPRQRMKFFNNCGKALLLDQTILHTMYSGTFPIKLLETSSNISTKPGARGHFLRNRRKLRLPSSPSR</sequence>
<reference evidence="1 2" key="1">
    <citation type="journal article" date="2020" name="Cell">
        <title>Large-Scale Comparative Analyses of Tick Genomes Elucidate Their Genetic Diversity and Vector Capacities.</title>
        <authorList>
            <consortium name="Tick Genome and Microbiome Consortium (TIGMIC)"/>
            <person name="Jia N."/>
            <person name="Wang J."/>
            <person name="Shi W."/>
            <person name="Du L."/>
            <person name="Sun Y."/>
            <person name="Zhan W."/>
            <person name="Jiang J.F."/>
            <person name="Wang Q."/>
            <person name="Zhang B."/>
            <person name="Ji P."/>
            <person name="Bell-Sakyi L."/>
            <person name="Cui X.M."/>
            <person name="Yuan T.T."/>
            <person name="Jiang B.G."/>
            <person name="Yang W.F."/>
            <person name="Lam T.T."/>
            <person name="Chang Q.C."/>
            <person name="Ding S.J."/>
            <person name="Wang X.J."/>
            <person name="Zhu J.G."/>
            <person name="Ruan X.D."/>
            <person name="Zhao L."/>
            <person name="Wei J.T."/>
            <person name="Ye R.Z."/>
            <person name="Que T.C."/>
            <person name="Du C.H."/>
            <person name="Zhou Y.H."/>
            <person name="Cheng J.X."/>
            <person name="Dai P.F."/>
            <person name="Guo W.B."/>
            <person name="Han X.H."/>
            <person name="Huang E.J."/>
            <person name="Li L.F."/>
            <person name="Wei W."/>
            <person name="Gao Y.C."/>
            <person name="Liu J.Z."/>
            <person name="Shao H.Z."/>
            <person name="Wang X."/>
            <person name="Wang C.C."/>
            <person name="Yang T.C."/>
            <person name="Huo Q.B."/>
            <person name="Li W."/>
            <person name="Chen H.Y."/>
            <person name="Chen S.E."/>
            <person name="Zhou L.G."/>
            <person name="Ni X.B."/>
            <person name="Tian J.H."/>
            <person name="Sheng Y."/>
            <person name="Liu T."/>
            <person name="Pan Y.S."/>
            <person name="Xia L.Y."/>
            <person name="Li J."/>
            <person name="Zhao F."/>
            <person name="Cao W.C."/>
        </authorList>
    </citation>
    <scope>NUCLEOTIDE SEQUENCE [LARGE SCALE GENOMIC DNA]</scope>
    <source>
        <strain evidence="1">Iper-2018</strain>
    </source>
</reference>
<proteinExistence type="predicted"/>
<organism evidence="1 2">
    <name type="scientific">Ixodes persulcatus</name>
    <name type="common">Taiga tick</name>
    <dbReference type="NCBI Taxonomy" id="34615"/>
    <lineage>
        <taxon>Eukaryota</taxon>
        <taxon>Metazoa</taxon>
        <taxon>Ecdysozoa</taxon>
        <taxon>Arthropoda</taxon>
        <taxon>Chelicerata</taxon>
        <taxon>Arachnida</taxon>
        <taxon>Acari</taxon>
        <taxon>Parasitiformes</taxon>
        <taxon>Ixodida</taxon>
        <taxon>Ixodoidea</taxon>
        <taxon>Ixodidae</taxon>
        <taxon>Ixodinae</taxon>
        <taxon>Ixodes</taxon>
    </lineage>
</organism>
<gene>
    <name evidence="1" type="ORF">HPB47_002391</name>
</gene>
<dbReference type="EMBL" id="JABSTQ010010324">
    <property type="protein sequence ID" value="KAG0421731.1"/>
    <property type="molecule type" value="Genomic_DNA"/>
</dbReference>
<dbReference type="Proteomes" id="UP000805193">
    <property type="component" value="Unassembled WGS sequence"/>
</dbReference>
<protein>
    <submittedName>
        <fullName evidence="1">Uncharacterized protein</fullName>
    </submittedName>
</protein>
<evidence type="ECO:0000313" key="2">
    <source>
        <dbReference type="Proteomes" id="UP000805193"/>
    </source>
</evidence>
<feature type="non-terminal residue" evidence="1">
    <location>
        <position position="120"/>
    </location>
</feature>